<accession>A0ABR5Q6D4</accession>
<feature type="transmembrane region" description="Helical" evidence="5">
    <location>
        <begin position="756"/>
        <end position="774"/>
    </location>
</feature>
<comment type="caution">
    <text evidence="7">The sequence shown here is derived from an EMBL/GenBank/DDBJ whole genome shotgun (WGS) entry which is preliminary data.</text>
</comment>
<evidence type="ECO:0000256" key="3">
    <source>
        <dbReference type="ARBA" id="ARBA00022989"/>
    </source>
</evidence>
<dbReference type="PANTHER" id="PTHR43077">
    <property type="entry name" value="TRANSPORT PERMEASE YVFS-RELATED"/>
    <property type="match status" value="1"/>
</dbReference>
<comment type="subcellular location">
    <subcellularLocation>
        <location evidence="1">Membrane</location>
        <topology evidence="1">Multi-pass membrane protein</topology>
    </subcellularLocation>
</comment>
<organism evidence="7 8">
    <name type="scientific">Paucilactobacillus hokkaidonensis</name>
    <dbReference type="NCBI Taxonomy" id="1193095"/>
    <lineage>
        <taxon>Bacteria</taxon>
        <taxon>Bacillati</taxon>
        <taxon>Bacillota</taxon>
        <taxon>Bacilli</taxon>
        <taxon>Lactobacillales</taxon>
        <taxon>Lactobacillaceae</taxon>
        <taxon>Paucilactobacillus</taxon>
    </lineage>
</organism>
<evidence type="ECO:0000256" key="4">
    <source>
        <dbReference type="ARBA" id="ARBA00023136"/>
    </source>
</evidence>
<feature type="domain" description="ABC-2 type transporter transmembrane" evidence="6">
    <location>
        <begin position="514"/>
        <end position="859"/>
    </location>
</feature>
<dbReference type="Gene3D" id="1.10.287.950">
    <property type="entry name" value="Methyl-accepting chemotaxis protein"/>
    <property type="match status" value="2"/>
</dbReference>
<dbReference type="EMBL" id="JQCH01000006">
    <property type="protein sequence ID" value="KRO10362.1"/>
    <property type="molecule type" value="Genomic_DNA"/>
</dbReference>
<evidence type="ECO:0000313" key="7">
    <source>
        <dbReference type="EMBL" id="KRO10362.1"/>
    </source>
</evidence>
<feature type="transmembrane region" description="Helical" evidence="5">
    <location>
        <begin position="727"/>
        <end position="750"/>
    </location>
</feature>
<dbReference type="InterPro" id="IPR017500">
    <property type="entry name" value="Phage_infect_YhgE_N"/>
</dbReference>
<dbReference type="NCBIfam" id="TIGR03062">
    <property type="entry name" value="pip_yhgE_Cterm"/>
    <property type="match status" value="1"/>
</dbReference>
<dbReference type="Proteomes" id="UP000051884">
    <property type="component" value="Unassembled WGS sequence"/>
</dbReference>
<keyword evidence="2 5" id="KW-0812">Transmembrane</keyword>
<evidence type="ECO:0000256" key="5">
    <source>
        <dbReference type="SAM" id="Phobius"/>
    </source>
</evidence>
<sequence length="888" mass="94312">MCNYDVGVGNLKMIKGEFKFIFHNKLIMLSTIVIMIIPFLYSIFFLKSVWDPYGNTGDLPVAVVNNDQPVKYEGKTMNVGKQTVQELKKNKQLGWRFVSKQKAQAGLKQRKYYTVVTIPKDFSKNATTVMSTTPKKMHLTYKTNDSLNYIGEVISEMGAKQLNTQIREQVTKAYATAVFTQLKTVGTGMKSAAKAETKLHDGTVTLNDGLNTYAVGVNQVNTGVQTLKVSVVPLSNGISQLANGGGTLATALQSYTGGVGQVNNGLQQLTANSGALVSGTQQAGLGIDQLQNGNSQITAKLKEVSQQIDTTLTPQNQQELQQFTNTLTELSSVLNSISGPTGTNLEVQLQSDLTGVGTNTAAVGKLATESGANFKDVYSKVFDTGNQNSTAVQLSKADANTKALQTILDSDAYKQMASNDQTTAAKVTAEVGSIQGNITTAKSSLVSAGTSVAGLNTSLSNMSQPLNDSKTKLKDVNNQIGQILPVLNSLKEQQADNPNGMADGIQAINQLESGLLTINTGLKQVGSTANTMGFIQASETVGSGLTQLQAGISGQNGLINGVSAYTNGVSQAQSGTQQLTNNSSELTSGATQLNSGLGQLNSQVPTLTNGVNQLANGTQQLADNSGRLINGTSQLANGSGQLQDALTNGSNQVNSIKPTSKTADMFAAPADLNHKSYSYVPNYGHALAPYVLSVALFVGSLVFNFAYPIRKVAMLGRTPKEWFASKVTVGGIVAIGMAVIETGLMLVAGLDADHPAQMFFIAIMFSLASMYIVMFLSMTFDNPGRFVAMVLLMLQLGGSGGTFPMEVTNSFFNAIHPWLPMTYSIMGFREALTSGLGSQVVWQAAGVLLIFALLGLALLLPSMILLQKLHWHGKSQLDNNQQLQGLEK</sequence>
<evidence type="ECO:0000259" key="6">
    <source>
        <dbReference type="Pfam" id="PF12698"/>
    </source>
</evidence>
<dbReference type="PANTHER" id="PTHR43077:SF5">
    <property type="entry name" value="PHAGE INFECTION PROTEIN"/>
    <property type="match status" value="1"/>
</dbReference>
<dbReference type="InterPro" id="IPR023908">
    <property type="entry name" value="xxxLxxG_rpt"/>
</dbReference>
<feature type="transmembrane region" description="Helical" evidence="5">
    <location>
        <begin position="786"/>
        <end position="803"/>
    </location>
</feature>
<evidence type="ECO:0000313" key="8">
    <source>
        <dbReference type="Proteomes" id="UP000051884"/>
    </source>
</evidence>
<dbReference type="NCBIfam" id="TIGR03061">
    <property type="entry name" value="pip_yhgE_Nterm"/>
    <property type="match status" value="1"/>
</dbReference>
<feature type="transmembrane region" description="Helical" evidence="5">
    <location>
        <begin position="687"/>
        <end position="707"/>
    </location>
</feature>
<gene>
    <name evidence="7" type="ORF">IV59_GL001982</name>
</gene>
<evidence type="ECO:0000256" key="2">
    <source>
        <dbReference type="ARBA" id="ARBA00022692"/>
    </source>
</evidence>
<dbReference type="InterPro" id="IPR013525">
    <property type="entry name" value="ABC2_TM"/>
</dbReference>
<keyword evidence="4 5" id="KW-0472">Membrane</keyword>
<dbReference type="InterPro" id="IPR017501">
    <property type="entry name" value="Phage_infect_YhgE_C"/>
</dbReference>
<feature type="transmembrane region" description="Helical" evidence="5">
    <location>
        <begin position="840"/>
        <end position="866"/>
    </location>
</feature>
<proteinExistence type="predicted"/>
<dbReference type="InterPro" id="IPR051328">
    <property type="entry name" value="T7SS_ABC-Transporter"/>
</dbReference>
<reference evidence="7 8" key="1">
    <citation type="journal article" date="2015" name="Genome Announc.">
        <title>Expanding the biotechnology potential of lactobacilli through comparative genomics of 213 strains and associated genera.</title>
        <authorList>
            <person name="Sun Z."/>
            <person name="Harris H.M."/>
            <person name="McCann A."/>
            <person name="Guo C."/>
            <person name="Argimon S."/>
            <person name="Zhang W."/>
            <person name="Yang X."/>
            <person name="Jeffery I.B."/>
            <person name="Cooney J.C."/>
            <person name="Kagawa T.F."/>
            <person name="Liu W."/>
            <person name="Song Y."/>
            <person name="Salvetti E."/>
            <person name="Wrobel A."/>
            <person name="Rasinkangas P."/>
            <person name="Parkhill J."/>
            <person name="Rea M.C."/>
            <person name="O'Sullivan O."/>
            <person name="Ritari J."/>
            <person name="Douillard F.P."/>
            <person name="Paul Ross R."/>
            <person name="Yang R."/>
            <person name="Briner A.E."/>
            <person name="Felis G.E."/>
            <person name="de Vos W.M."/>
            <person name="Barrangou R."/>
            <person name="Klaenhammer T.R."/>
            <person name="Caufield P.W."/>
            <person name="Cui Y."/>
            <person name="Zhang H."/>
            <person name="O'Toole P.W."/>
        </authorList>
    </citation>
    <scope>NUCLEOTIDE SEQUENCE [LARGE SCALE GENOMIC DNA]</scope>
    <source>
        <strain evidence="7 8">DSM 26202</strain>
    </source>
</reference>
<keyword evidence="3 5" id="KW-1133">Transmembrane helix</keyword>
<name>A0ABR5Q6D4_9LACO</name>
<dbReference type="Pfam" id="PF12698">
    <property type="entry name" value="ABC2_membrane_3"/>
    <property type="match status" value="1"/>
</dbReference>
<evidence type="ECO:0000256" key="1">
    <source>
        <dbReference type="ARBA" id="ARBA00004141"/>
    </source>
</evidence>
<feature type="transmembrane region" description="Helical" evidence="5">
    <location>
        <begin position="26"/>
        <end position="46"/>
    </location>
</feature>
<dbReference type="Gene3D" id="3.40.1710.10">
    <property type="entry name" value="abc type-2 transporter like domain"/>
    <property type="match status" value="1"/>
</dbReference>
<protein>
    <submittedName>
        <fullName evidence="7">YhgE Pip C-terminal domain protein</fullName>
    </submittedName>
</protein>
<dbReference type="NCBIfam" id="TIGR03057">
    <property type="entry name" value="xxxLxxG_by_4"/>
    <property type="match status" value="4"/>
</dbReference>
<keyword evidence="8" id="KW-1185">Reference proteome</keyword>